<feature type="transmembrane region" description="Helical" evidence="1">
    <location>
        <begin position="102"/>
        <end position="121"/>
    </location>
</feature>
<evidence type="ECO:0000313" key="3">
    <source>
        <dbReference type="Proteomes" id="UP001597244"/>
    </source>
</evidence>
<name>A0ABW4DIY0_9LACO</name>
<evidence type="ECO:0000256" key="1">
    <source>
        <dbReference type="SAM" id="Phobius"/>
    </source>
</evidence>
<protein>
    <recommendedName>
        <fullName evidence="4">TIGR01906 family membrane protein</fullName>
    </recommendedName>
</protein>
<dbReference type="Proteomes" id="UP001597244">
    <property type="component" value="Unassembled WGS sequence"/>
</dbReference>
<feature type="transmembrane region" description="Helical" evidence="1">
    <location>
        <begin position="12"/>
        <end position="36"/>
    </location>
</feature>
<evidence type="ECO:0008006" key="4">
    <source>
        <dbReference type="Google" id="ProtNLM"/>
    </source>
</evidence>
<feature type="transmembrane region" description="Helical" evidence="1">
    <location>
        <begin position="175"/>
        <end position="200"/>
    </location>
</feature>
<keyword evidence="1" id="KW-1133">Transmembrane helix</keyword>
<reference evidence="3" key="1">
    <citation type="journal article" date="2019" name="Int. J. Syst. Evol. Microbiol.">
        <title>The Global Catalogue of Microorganisms (GCM) 10K type strain sequencing project: providing services to taxonomists for standard genome sequencing and annotation.</title>
        <authorList>
            <consortium name="The Broad Institute Genomics Platform"/>
            <consortium name="The Broad Institute Genome Sequencing Center for Infectious Disease"/>
            <person name="Wu L."/>
            <person name="Ma J."/>
        </authorList>
    </citation>
    <scope>NUCLEOTIDE SEQUENCE [LARGE SCALE GENOMIC DNA]</scope>
    <source>
        <strain evidence="3">CCM 8951</strain>
    </source>
</reference>
<keyword evidence="3" id="KW-1185">Reference proteome</keyword>
<dbReference type="RefSeq" id="WP_125578083.1">
    <property type="nucleotide sequence ID" value="NZ_JBHTOF010000011.1"/>
</dbReference>
<feature type="transmembrane region" description="Helical" evidence="1">
    <location>
        <begin position="133"/>
        <end position="155"/>
    </location>
</feature>
<sequence>MKLKDNQIIAILGQIMIIGVVSYLVIGIFMTGLGAVRIHTVLVNDRTYQNILLGNVVNNHVVKTTSLGWFGSYFINFIDATITAPVTSAMKLNLIVVSIFKSLKWLVAAALISRILVSIYHGQSFTEKNAHRLFAAGITGIALSLFNFALLPGLITSLANDPMNAGDSVLYVDSIMLNRVFDLNSDLIIWILLIVLSYLVRDHIKKADKKQIA</sequence>
<accession>A0ABW4DIY0</accession>
<keyword evidence="1" id="KW-0472">Membrane</keyword>
<evidence type="ECO:0000313" key="2">
    <source>
        <dbReference type="EMBL" id="MFD1464589.1"/>
    </source>
</evidence>
<gene>
    <name evidence="2" type="ORF">ACFQ4L_00590</name>
</gene>
<dbReference type="EMBL" id="JBHTOF010000011">
    <property type="protein sequence ID" value="MFD1464589.1"/>
    <property type="molecule type" value="Genomic_DNA"/>
</dbReference>
<keyword evidence="1" id="KW-0812">Transmembrane</keyword>
<proteinExistence type="predicted"/>
<organism evidence="2 3">
    <name type="scientific">Lapidilactobacillus mulanensis</name>
    <dbReference type="NCBI Taxonomy" id="2485999"/>
    <lineage>
        <taxon>Bacteria</taxon>
        <taxon>Bacillati</taxon>
        <taxon>Bacillota</taxon>
        <taxon>Bacilli</taxon>
        <taxon>Lactobacillales</taxon>
        <taxon>Lactobacillaceae</taxon>
        <taxon>Lapidilactobacillus</taxon>
    </lineage>
</organism>
<comment type="caution">
    <text evidence="2">The sequence shown here is derived from an EMBL/GenBank/DDBJ whole genome shotgun (WGS) entry which is preliminary data.</text>
</comment>